<reference evidence="1 2" key="3">
    <citation type="journal article" date="2022" name="Microbiol. Spectr.">
        <title>Folding features and dynamics of 3D genome architecture in plant fungal pathogens.</title>
        <authorList>
            <person name="Xia C."/>
        </authorList>
    </citation>
    <scope>NUCLEOTIDE SEQUENCE [LARGE SCALE GENOMIC DNA]</scope>
    <source>
        <strain evidence="1 2">93-210</strain>
    </source>
</reference>
<evidence type="ECO:0000313" key="1">
    <source>
        <dbReference type="EMBL" id="KAI7959269.1"/>
    </source>
</evidence>
<protein>
    <submittedName>
        <fullName evidence="1">Uncharacterized protein</fullName>
    </submittedName>
</protein>
<keyword evidence="2" id="KW-1185">Reference proteome</keyword>
<proteinExistence type="predicted"/>
<evidence type="ECO:0000313" key="2">
    <source>
        <dbReference type="Proteomes" id="UP001060170"/>
    </source>
</evidence>
<organism evidence="1 2">
    <name type="scientific">Puccinia striiformis f. sp. tritici</name>
    <dbReference type="NCBI Taxonomy" id="168172"/>
    <lineage>
        <taxon>Eukaryota</taxon>
        <taxon>Fungi</taxon>
        <taxon>Dikarya</taxon>
        <taxon>Basidiomycota</taxon>
        <taxon>Pucciniomycotina</taxon>
        <taxon>Pucciniomycetes</taxon>
        <taxon>Pucciniales</taxon>
        <taxon>Pucciniaceae</taxon>
        <taxon>Puccinia</taxon>
    </lineage>
</organism>
<accession>A0ACC0ES35</accession>
<dbReference type="EMBL" id="CM045867">
    <property type="protein sequence ID" value="KAI7959269.1"/>
    <property type="molecule type" value="Genomic_DNA"/>
</dbReference>
<reference evidence="2" key="2">
    <citation type="journal article" date="2018" name="Mol. Plant Microbe Interact.">
        <title>Genome sequence resources for the wheat stripe rust pathogen (Puccinia striiformis f. sp. tritici) and the barley stripe rust pathogen (Puccinia striiformis f. sp. hordei).</title>
        <authorList>
            <person name="Xia C."/>
            <person name="Wang M."/>
            <person name="Yin C."/>
            <person name="Cornejo O.E."/>
            <person name="Hulbert S.H."/>
            <person name="Chen X."/>
        </authorList>
    </citation>
    <scope>NUCLEOTIDE SEQUENCE [LARGE SCALE GENOMIC DNA]</scope>
    <source>
        <strain evidence="2">93-210</strain>
    </source>
</reference>
<comment type="caution">
    <text evidence="1">The sequence shown here is derived from an EMBL/GenBank/DDBJ whole genome shotgun (WGS) entry which is preliminary data.</text>
</comment>
<reference evidence="2" key="1">
    <citation type="journal article" date="2018" name="BMC Genomics">
        <title>Genomic insights into host adaptation between the wheat stripe rust pathogen (Puccinia striiformis f. sp. tritici) and the barley stripe rust pathogen (Puccinia striiformis f. sp. hordei).</title>
        <authorList>
            <person name="Xia C."/>
            <person name="Wang M."/>
            <person name="Yin C."/>
            <person name="Cornejo O.E."/>
            <person name="Hulbert S.H."/>
            <person name="Chen X."/>
        </authorList>
    </citation>
    <scope>NUCLEOTIDE SEQUENCE [LARGE SCALE GENOMIC DNA]</scope>
    <source>
        <strain evidence="2">93-210</strain>
    </source>
</reference>
<sequence length="107" mass="12458">MSKFLKTPLILSTRRTRLLLDEDNYQVLVFDQKIPSGKRYVQTLGHGQESWIREYQKVSSLRCFLASERFFAKMLTCACATLFNDWVLICPEEAGEGDYQGQEWTVI</sequence>
<name>A0ACC0ES35_9BASI</name>
<dbReference type="Proteomes" id="UP001060170">
    <property type="component" value="Chromosome 3"/>
</dbReference>
<gene>
    <name evidence="1" type="ORF">MJO28_003060</name>
</gene>